<evidence type="ECO:0000256" key="1">
    <source>
        <dbReference type="SAM" id="SignalP"/>
    </source>
</evidence>
<dbReference type="EMBL" id="CAJOBJ010009553">
    <property type="protein sequence ID" value="CAF4141095.1"/>
    <property type="molecule type" value="Genomic_DNA"/>
</dbReference>
<comment type="caution">
    <text evidence="4">The sequence shown here is derived from an EMBL/GenBank/DDBJ whole genome shotgun (WGS) entry which is preliminary data.</text>
</comment>
<evidence type="ECO:0000313" key="8">
    <source>
        <dbReference type="EMBL" id="CAF4141095.1"/>
    </source>
</evidence>
<proteinExistence type="predicted"/>
<evidence type="ECO:0000313" key="3">
    <source>
        <dbReference type="EMBL" id="CAF1250680.1"/>
    </source>
</evidence>
<feature type="signal peptide" evidence="1">
    <location>
        <begin position="1"/>
        <end position="17"/>
    </location>
</feature>
<keyword evidence="1" id="KW-0732">Signal</keyword>
<dbReference type="EMBL" id="CAJNRE010006960">
    <property type="protein sequence ID" value="CAF2060529.1"/>
    <property type="molecule type" value="Genomic_DNA"/>
</dbReference>
<dbReference type="EMBL" id="CAJOBI010001729">
    <property type="protein sequence ID" value="CAF3896581.1"/>
    <property type="molecule type" value="Genomic_DNA"/>
</dbReference>
<dbReference type="Proteomes" id="UP000681967">
    <property type="component" value="Unassembled WGS sequence"/>
</dbReference>
<protein>
    <recommendedName>
        <fullName evidence="2">F-box domain-containing protein</fullName>
    </recommendedName>
</protein>
<organism evidence="4 9">
    <name type="scientific">Rotaria magnacalcarata</name>
    <dbReference type="NCBI Taxonomy" id="392030"/>
    <lineage>
        <taxon>Eukaryota</taxon>
        <taxon>Metazoa</taxon>
        <taxon>Spiralia</taxon>
        <taxon>Gnathifera</taxon>
        <taxon>Rotifera</taxon>
        <taxon>Eurotatoria</taxon>
        <taxon>Bdelloidea</taxon>
        <taxon>Philodinida</taxon>
        <taxon>Philodinidae</taxon>
        <taxon>Rotaria</taxon>
    </lineage>
</organism>
<dbReference type="PROSITE" id="PS50181">
    <property type="entry name" value="FBOX"/>
    <property type="match status" value="1"/>
</dbReference>
<dbReference type="Proteomes" id="UP000663824">
    <property type="component" value="Unassembled WGS sequence"/>
</dbReference>
<dbReference type="InterPro" id="IPR032675">
    <property type="entry name" value="LRR_dom_sf"/>
</dbReference>
<dbReference type="EMBL" id="CAJOBH010003544">
    <property type="protein sequence ID" value="CAF3956422.1"/>
    <property type="molecule type" value="Genomic_DNA"/>
</dbReference>
<evidence type="ECO:0000259" key="2">
    <source>
        <dbReference type="PROSITE" id="PS50181"/>
    </source>
</evidence>
<gene>
    <name evidence="7" type="ORF">BYL167_LOCUS11308</name>
    <name evidence="3" type="ORF">CJN711_LOCUS14474</name>
    <name evidence="8" type="ORF">GIL414_LOCUS19015</name>
    <name evidence="4" type="ORF">KQP761_LOCUS16713</name>
    <name evidence="5" type="ORF">MBJ925_LOCUS14813</name>
    <name evidence="6" type="ORF">SMN809_LOCUS6408</name>
</gene>
<dbReference type="Proteomes" id="UP000681720">
    <property type="component" value="Unassembled WGS sequence"/>
</dbReference>
<evidence type="ECO:0000313" key="9">
    <source>
        <dbReference type="Proteomes" id="UP000663834"/>
    </source>
</evidence>
<evidence type="ECO:0000313" key="4">
    <source>
        <dbReference type="EMBL" id="CAF1537270.1"/>
    </source>
</evidence>
<sequence length="356" mass="41761">MFSFFFAFFLRHAPSSATISNLELLPNEILFDILSYLSVSDLAYGWLDLNICFDAIVHSCPIRHVYNEPKWLWRLLRWFAWSYPTDVELLQYFASQVVFLEIHQHFTLSDVSTINILQYPNLRRLTIRRTTTSQVNAIQANNFPYLEYLTLSATENISFNILCQFKLLRSCGLGSIQIDDQDICSSSSIRSLILQKCDPSKLLHLLHHLPQLILFKVNFIWTETSVQQFDFTVDFVHQNLRSLYVSMFNDDFSGEAIDTDRCAVVTTLFASLSLDQRIRCHLQLFGMSNFNFEQLQRALRRLNSCRLSCFLIYHLRWHSLPDIDHIRQLSLFNKIRPSPCNANNLHTYRLTWTNVH</sequence>
<evidence type="ECO:0000313" key="5">
    <source>
        <dbReference type="EMBL" id="CAF2060529.1"/>
    </source>
</evidence>
<name>A0A815W7C2_9BILA</name>
<feature type="domain" description="F-box" evidence="2">
    <location>
        <begin position="19"/>
        <end position="42"/>
    </location>
</feature>
<dbReference type="EMBL" id="CAJNOV010006541">
    <property type="protein sequence ID" value="CAF1250680.1"/>
    <property type="molecule type" value="Genomic_DNA"/>
</dbReference>
<dbReference type="InterPro" id="IPR001810">
    <property type="entry name" value="F-box_dom"/>
</dbReference>
<dbReference type="Proteomes" id="UP000663834">
    <property type="component" value="Unassembled WGS sequence"/>
</dbReference>
<dbReference type="Proteomes" id="UP000663855">
    <property type="component" value="Unassembled WGS sequence"/>
</dbReference>
<feature type="chain" id="PRO_5035688249" description="F-box domain-containing protein" evidence="1">
    <location>
        <begin position="18"/>
        <end position="356"/>
    </location>
</feature>
<accession>A0A815W7C2</accession>
<dbReference type="Proteomes" id="UP000676336">
    <property type="component" value="Unassembled WGS sequence"/>
</dbReference>
<evidence type="ECO:0000313" key="6">
    <source>
        <dbReference type="EMBL" id="CAF3896581.1"/>
    </source>
</evidence>
<dbReference type="Gene3D" id="3.80.10.10">
    <property type="entry name" value="Ribonuclease Inhibitor"/>
    <property type="match status" value="1"/>
</dbReference>
<dbReference type="AlphaFoldDB" id="A0A815W7C2"/>
<reference evidence="4" key="1">
    <citation type="submission" date="2021-02" db="EMBL/GenBank/DDBJ databases">
        <authorList>
            <person name="Nowell W R."/>
        </authorList>
    </citation>
    <scope>NUCLEOTIDE SEQUENCE</scope>
</reference>
<evidence type="ECO:0000313" key="7">
    <source>
        <dbReference type="EMBL" id="CAF3956422.1"/>
    </source>
</evidence>
<dbReference type="OrthoDB" id="10388166at2759"/>
<dbReference type="EMBL" id="CAJNOW010008448">
    <property type="protein sequence ID" value="CAF1537270.1"/>
    <property type="molecule type" value="Genomic_DNA"/>
</dbReference>